<feature type="transmembrane region" description="Helical" evidence="1">
    <location>
        <begin position="192"/>
        <end position="215"/>
    </location>
</feature>
<keyword evidence="1" id="KW-0472">Membrane</keyword>
<dbReference type="STRING" id="158787.BSCA_1753"/>
<keyword evidence="3" id="KW-1185">Reference proteome</keyword>
<feature type="transmembrane region" description="Helical" evidence="1">
    <location>
        <begin position="12"/>
        <end position="36"/>
    </location>
</feature>
<evidence type="ECO:0000256" key="1">
    <source>
        <dbReference type="SAM" id="Phobius"/>
    </source>
</evidence>
<sequence>MRRAGRSWLGPLAMIFQSFAYNGLPVVVLFMITGFLTSPFPALMSIFEQVCFWVFRLTLILSGQYHGEATADDAWTPIFQNGGSMLMLYVITWLCWTIPVFIVVMVGNVMAGNGVGRGFARWAHAIAVVPRGWDRLARKCFGGVFRLQFKIICVLFPALVALSIICVIYSMFPVVRWGNQYGGGVLSGVGGWGVVIAIVLMTVVFILYLVIMFAWTMTTLPMAPFCIAYGLAMLQLFIQANADALARVNENLGAFRDINPAWMIPFLLILLPAPLLMWLPGALRYYANEHAIHLGFKAFATFPLAPYAPDSGYPSVRKEPARQTGR</sequence>
<dbReference type="AlphaFoldDB" id="A0A087DCI9"/>
<name>A0A087DCI9_9BIFI</name>
<organism evidence="2 3">
    <name type="scientific">Bifidobacterium scardovii</name>
    <dbReference type="NCBI Taxonomy" id="158787"/>
    <lineage>
        <taxon>Bacteria</taxon>
        <taxon>Bacillati</taxon>
        <taxon>Actinomycetota</taxon>
        <taxon>Actinomycetes</taxon>
        <taxon>Bifidobacteriales</taxon>
        <taxon>Bifidobacteriaceae</taxon>
        <taxon>Bifidobacterium</taxon>
    </lineage>
</organism>
<feature type="transmembrane region" description="Helical" evidence="1">
    <location>
        <begin position="151"/>
        <end position="172"/>
    </location>
</feature>
<accession>A0A087DCI9</accession>
<keyword evidence="1" id="KW-0812">Transmembrane</keyword>
<feature type="transmembrane region" description="Helical" evidence="1">
    <location>
        <begin position="86"/>
        <end position="111"/>
    </location>
</feature>
<protein>
    <submittedName>
        <fullName evidence="2">Uncharacterized protein</fullName>
    </submittedName>
</protein>
<dbReference type="EMBL" id="JGZO01000013">
    <property type="protein sequence ID" value="KFI93239.1"/>
    <property type="molecule type" value="Genomic_DNA"/>
</dbReference>
<dbReference type="Proteomes" id="UP000029033">
    <property type="component" value="Unassembled WGS sequence"/>
</dbReference>
<feature type="transmembrane region" description="Helical" evidence="1">
    <location>
        <begin position="222"/>
        <end position="242"/>
    </location>
</feature>
<feature type="transmembrane region" description="Helical" evidence="1">
    <location>
        <begin position="262"/>
        <end position="287"/>
    </location>
</feature>
<keyword evidence="1" id="KW-1133">Transmembrane helix</keyword>
<gene>
    <name evidence="2" type="ORF">BSCA_1753</name>
</gene>
<reference evidence="2 3" key="1">
    <citation type="submission" date="2014-03" db="EMBL/GenBank/DDBJ databases">
        <title>Genomics of Bifidobacteria.</title>
        <authorList>
            <person name="Ventura M."/>
            <person name="Milani C."/>
            <person name="Lugli G.A."/>
        </authorList>
    </citation>
    <scope>NUCLEOTIDE SEQUENCE [LARGE SCALE GENOMIC DNA]</scope>
    <source>
        <strain evidence="2 3">LMG 21589</strain>
    </source>
</reference>
<dbReference type="eggNOG" id="ENOG5030Q28">
    <property type="taxonomic scope" value="Bacteria"/>
</dbReference>
<evidence type="ECO:0000313" key="2">
    <source>
        <dbReference type="EMBL" id="KFI93239.1"/>
    </source>
</evidence>
<comment type="caution">
    <text evidence="2">The sequence shown here is derived from an EMBL/GenBank/DDBJ whole genome shotgun (WGS) entry which is preliminary data.</text>
</comment>
<evidence type="ECO:0000313" key="3">
    <source>
        <dbReference type="Proteomes" id="UP000029033"/>
    </source>
</evidence>
<proteinExistence type="predicted"/>